<name>A0A6J1PV60_9HYME</name>
<dbReference type="Gene3D" id="3.15.10.30">
    <property type="entry name" value="Haemolymph juvenile hormone binding protein"/>
    <property type="match status" value="1"/>
</dbReference>
<dbReference type="PANTHER" id="PTHR11008:SF18">
    <property type="entry name" value="BCDNA.GH05536-RELATED"/>
    <property type="match status" value="1"/>
</dbReference>
<dbReference type="GO" id="GO:0005615">
    <property type="term" value="C:extracellular space"/>
    <property type="evidence" value="ECO:0007669"/>
    <property type="project" value="TreeGrafter"/>
</dbReference>
<keyword evidence="2" id="KW-1185">Reference proteome</keyword>
<dbReference type="GeneID" id="112455430"/>
<dbReference type="InterPro" id="IPR010562">
    <property type="entry name" value="Haemolymph_juvenile_hormone-bd"/>
</dbReference>
<dbReference type="AlphaFoldDB" id="A0A6J1PV60"/>
<evidence type="ECO:0000256" key="1">
    <source>
        <dbReference type="SAM" id="SignalP"/>
    </source>
</evidence>
<sequence length="245" mass="27940">MLFYAVSVFSVVAFGFSTTAEFTLPVTTCKRNSADYSACLKRALEEAWPRFIQGLPEYDFPSLDPVFYEHGKLSLTANELHGELTASNITAIGLTKTRFFDIRTYFLDDVFHLELDTQVPKVFAKGAAKMDGAVNVFRVLGNGHFNITMADIRGTWIFIGPVINDTWIVEHFRYLPTVGSFKIYFDVLAEQSKEINDLAVNLVNEYWPPMYRILLPVMADIWDPWLVKTIANKFFSKVSFSELFP</sequence>
<dbReference type="Pfam" id="PF06585">
    <property type="entry name" value="JHBP"/>
    <property type="match status" value="1"/>
</dbReference>
<keyword evidence="1" id="KW-0732">Signal</keyword>
<protein>
    <submittedName>
        <fullName evidence="3">Uncharacterized protein LOC112455430</fullName>
    </submittedName>
</protein>
<evidence type="ECO:0000313" key="2">
    <source>
        <dbReference type="Proteomes" id="UP000504618"/>
    </source>
</evidence>
<reference evidence="3" key="1">
    <citation type="submission" date="2025-08" db="UniProtKB">
        <authorList>
            <consortium name="RefSeq"/>
        </authorList>
    </citation>
    <scope>IDENTIFICATION</scope>
    <source>
        <tissue evidence="3">Whole body</tissue>
    </source>
</reference>
<proteinExistence type="predicted"/>
<dbReference type="InterPro" id="IPR038606">
    <property type="entry name" value="To_sf"/>
</dbReference>
<evidence type="ECO:0000313" key="3">
    <source>
        <dbReference type="RefSeq" id="XP_024873101.1"/>
    </source>
</evidence>
<dbReference type="OrthoDB" id="7546384at2759"/>
<feature type="signal peptide" evidence="1">
    <location>
        <begin position="1"/>
        <end position="19"/>
    </location>
</feature>
<feature type="chain" id="PRO_5026692413" evidence="1">
    <location>
        <begin position="20"/>
        <end position="245"/>
    </location>
</feature>
<dbReference type="Proteomes" id="UP000504618">
    <property type="component" value="Unplaced"/>
</dbReference>
<dbReference type="SMART" id="SM00700">
    <property type="entry name" value="JHBP"/>
    <property type="match status" value="1"/>
</dbReference>
<accession>A0A6J1PV60</accession>
<dbReference type="RefSeq" id="XP_024873101.1">
    <property type="nucleotide sequence ID" value="XM_025017333.1"/>
</dbReference>
<dbReference type="PANTHER" id="PTHR11008">
    <property type="entry name" value="PROTEIN TAKEOUT-LIKE PROTEIN"/>
    <property type="match status" value="1"/>
</dbReference>
<organism evidence="2 3">
    <name type="scientific">Temnothorax curvispinosus</name>
    <dbReference type="NCBI Taxonomy" id="300111"/>
    <lineage>
        <taxon>Eukaryota</taxon>
        <taxon>Metazoa</taxon>
        <taxon>Ecdysozoa</taxon>
        <taxon>Arthropoda</taxon>
        <taxon>Hexapoda</taxon>
        <taxon>Insecta</taxon>
        <taxon>Pterygota</taxon>
        <taxon>Neoptera</taxon>
        <taxon>Endopterygota</taxon>
        <taxon>Hymenoptera</taxon>
        <taxon>Apocrita</taxon>
        <taxon>Aculeata</taxon>
        <taxon>Formicoidea</taxon>
        <taxon>Formicidae</taxon>
        <taxon>Myrmicinae</taxon>
        <taxon>Temnothorax</taxon>
    </lineage>
</organism>
<gene>
    <name evidence="3" type="primary">LOC112455430</name>
</gene>